<accession>A0A3P1VDE7</accession>
<evidence type="ECO:0000313" key="1">
    <source>
        <dbReference type="EMBL" id="RRD31656.1"/>
    </source>
</evidence>
<sequence length="98" mass="10856">MIPETLAMKPEFIGTAYYEKLSHAPRTIFGKEGKHQRHILNNQEHGDFHVITPASAIVFPEDTLVEVVNLIFLAGTSLNGNSVTPALNVFAEKLVLKK</sequence>
<comment type="caution">
    <text evidence="1">The sequence shown here is derived from an EMBL/GenBank/DDBJ whole genome shotgun (WGS) entry which is preliminary data.</text>
</comment>
<gene>
    <name evidence="1" type="ORF">EII38_05450</name>
</gene>
<dbReference type="RefSeq" id="WP_124776666.1">
    <property type="nucleotide sequence ID" value="NZ_RQZA01000003.1"/>
</dbReference>
<name>A0A3P1VDE7_9STRE</name>
<evidence type="ECO:0000313" key="2">
    <source>
        <dbReference type="Proteomes" id="UP000281771"/>
    </source>
</evidence>
<proteinExistence type="predicted"/>
<keyword evidence="2" id="KW-1185">Reference proteome</keyword>
<dbReference type="EMBL" id="RQZA01000003">
    <property type="protein sequence ID" value="RRD31656.1"/>
    <property type="molecule type" value="Genomic_DNA"/>
</dbReference>
<organism evidence="1 2">
    <name type="scientific">Streptococcus minor</name>
    <dbReference type="NCBI Taxonomy" id="229549"/>
    <lineage>
        <taxon>Bacteria</taxon>
        <taxon>Bacillati</taxon>
        <taxon>Bacillota</taxon>
        <taxon>Bacilli</taxon>
        <taxon>Lactobacillales</taxon>
        <taxon>Streptococcaceae</taxon>
        <taxon>Streptococcus</taxon>
    </lineage>
</organism>
<reference evidence="1 2" key="1">
    <citation type="submission" date="2018-11" db="EMBL/GenBank/DDBJ databases">
        <title>Genomes From Bacteria Associated with the Canine Oral Cavity: a Test Case for Automated Genome-Based Taxonomic Assignment.</title>
        <authorList>
            <person name="Coil D.A."/>
            <person name="Jospin G."/>
            <person name="Darling A.E."/>
            <person name="Wallis C."/>
            <person name="Davis I.J."/>
            <person name="Harris S."/>
            <person name="Eisen J.A."/>
            <person name="Holcombe L.J."/>
            <person name="O'Flynn C."/>
        </authorList>
    </citation>
    <scope>NUCLEOTIDE SEQUENCE [LARGE SCALE GENOMIC DNA]</scope>
    <source>
        <strain evidence="1 2">OH4621_COT-116</strain>
    </source>
</reference>
<dbReference type="Proteomes" id="UP000281771">
    <property type="component" value="Unassembled WGS sequence"/>
</dbReference>
<dbReference type="AlphaFoldDB" id="A0A3P1VDE7"/>
<protein>
    <submittedName>
        <fullName evidence="1">Cytoplasmic protein</fullName>
    </submittedName>
</protein>